<evidence type="ECO:0000313" key="1">
    <source>
        <dbReference type="EMBL" id="KKN35841.1"/>
    </source>
</evidence>
<proteinExistence type="predicted"/>
<name>A0A0F9SFV6_9ZZZZ</name>
<sequence length="99" mass="11610">MRYTNMSIVKIKNKKALEQLQAKLTLRLGRKPTQIEILDYCLILANDNFEKLVELVSNMPVLSLEKSEQIIEARNRLKNVIYDEEASFGSRDDKYIYNE</sequence>
<organism evidence="1">
    <name type="scientific">marine sediment metagenome</name>
    <dbReference type="NCBI Taxonomy" id="412755"/>
    <lineage>
        <taxon>unclassified sequences</taxon>
        <taxon>metagenomes</taxon>
        <taxon>ecological metagenomes</taxon>
    </lineage>
</organism>
<protein>
    <submittedName>
        <fullName evidence="1">Uncharacterized protein</fullName>
    </submittedName>
</protein>
<dbReference type="EMBL" id="LAZR01002007">
    <property type="protein sequence ID" value="KKN35841.1"/>
    <property type="molecule type" value="Genomic_DNA"/>
</dbReference>
<accession>A0A0F9SFV6</accession>
<dbReference type="AlphaFoldDB" id="A0A0F9SFV6"/>
<comment type="caution">
    <text evidence="1">The sequence shown here is derived from an EMBL/GenBank/DDBJ whole genome shotgun (WGS) entry which is preliminary data.</text>
</comment>
<reference evidence="1" key="1">
    <citation type="journal article" date="2015" name="Nature">
        <title>Complex archaea that bridge the gap between prokaryotes and eukaryotes.</title>
        <authorList>
            <person name="Spang A."/>
            <person name="Saw J.H."/>
            <person name="Jorgensen S.L."/>
            <person name="Zaremba-Niedzwiedzka K."/>
            <person name="Martijn J."/>
            <person name="Lind A.E."/>
            <person name="van Eijk R."/>
            <person name="Schleper C."/>
            <person name="Guy L."/>
            <person name="Ettema T.J."/>
        </authorList>
    </citation>
    <scope>NUCLEOTIDE SEQUENCE</scope>
</reference>
<gene>
    <name evidence="1" type="ORF">LCGC14_0779630</name>
</gene>